<keyword evidence="5 8" id="KW-0378">Hydrolase</keyword>
<evidence type="ECO:0000256" key="8">
    <source>
        <dbReference type="RuleBase" id="RU366003"/>
    </source>
</evidence>
<organism evidence="10 11">
    <name type="scientific">Helicobacter jaachi</name>
    <dbReference type="NCBI Taxonomy" id="1677920"/>
    <lineage>
        <taxon>Bacteria</taxon>
        <taxon>Pseudomonadati</taxon>
        <taxon>Campylobacterota</taxon>
        <taxon>Epsilonproteobacteria</taxon>
        <taxon>Campylobacterales</taxon>
        <taxon>Helicobacteraceae</taxon>
        <taxon>Helicobacter</taxon>
    </lineage>
</organism>
<dbReference type="EC" id="3.1.3.15" evidence="3 8"/>
<dbReference type="GO" id="GO:0005737">
    <property type="term" value="C:cytoplasm"/>
    <property type="evidence" value="ECO:0007669"/>
    <property type="project" value="TreeGrafter"/>
</dbReference>
<dbReference type="OrthoDB" id="9775255at2"/>
<dbReference type="Pfam" id="PF02811">
    <property type="entry name" value="PHP"/>
    <property type="match status" value="1"/>
</dbReference>
<evidence type="ECO:0000313" key="11">
    <source>
        <dbReference type="Proteomes" id="UP000029733"/>
    </source>
</evidence>
<dbReference type="STRING" id="1677920.LS71_05780"/>
<proteinExistence type="inferred from homology"/>
<dbReference type="RefSeq" id="WP_034354956.1">
    <property type="nucleotide sequence ID" value="NZ_JRPR02000001.1"/>
</dbReference>
<evidence type="ECO:0000256" key="3">
    <source>
        <dbReference type="ARBA" id="ARBA00013085"/>
    </source>
</evidence>
<dbReference type="PANTHER" id="PTHR21039:SF0">
    <property type="entry name" value="HISTIDINOL-PHOSPHATASE"/>
    <property type="match status" value="1"/>
</dbReference>
<sequence length="262" mass="29918">MHIDLHNHTTLCNHATGTMRAYIEQALCCGIDVFGFSCHAPMAFDEQYRMSLAQMPMYCQDVQDLQAQFSGQIEILCALEVDYILDKTYLIESAVLNYPFDYLIGSVHFLDNWGFDNPAFIGEYKARDMEQCWSEYLHAIAQMAQSGHFQIVGHLDLLKIFGAKLMDMQSTHLKRALESIADNHLAIELNPAGWRKPVNEAYPSIDILRKAYELGIPITFGSDAHDVAHIGFKYKELCELARSVGYTRARYFRQKQSIEVAF</sequence>
<dbReference type="UniPathway" id="UPA00031">
    <property type="reaction ID" value="UER00013"/>
</dbReference>
<reference evidence="10 11" key="1">
    <citation type="journal article" date="2014" name="Genome Announc.">
        <title>Draft genome sequences of eight enterohepatic helicobacter species isolated from both laboratory and wild rodents.</title>
        <authorList>
            <person name="Sheh A."/>
            <person name="Shen Z."/>
            <person name="Fox J.G."/>
        </authorList>
    </citation>
    <scope>NUCLEOTIDE SEQUENCE [LARGE SCALE GENOMIC DNA]</scope>
    <source>
        <strain evidence="10 11">MIT 09-6949</strain>
    </source>
</reference>
<evidence type="ECO:0000256" key="4">
    <source>
        <dbReference type="ARBA" id="ARBA00022605"/>
    </source>
</evidence>
<gene>
    <name evidence="10" type="ORF">LS71_003505</name>
</gene>
<dbReference type="GO" id="GO:0004401">
    <property type="term" value="F:histidinol-phosphatase activity"/>
    <property type="evidence" value="ECO:0007669"/>
    <property type="project" value="UniProtKB-UniRule"/>
</dbReference>
<dbReference type="NCBIfam" id="TIGR01856">
    <property type="entry name" value="hisJ_fam"/>
    <property type="match status" value="1"/>
</dbReference>
<protein>
    <recommendedName>
        <fullName evidence="3 8">Histidinol-phosphatase</fullName>
        <shortName evidence="8">HolPase</shortName>
        <ecNumber evidence="3 8">3.1.3.15</ecNumber>
    </recommendedName>
</protein>
<keyword evidence="6 8" id="KW-0368">Histidine biosynthesis</keyword>
<dbReference type="PANTHER" id="PTHR21039">
    <property type="entry name" value="HISTIDINOL PHOSPHATASE-RELATED"/>
    <property type="match status" value="1"/>
</dbReference>
<dbReference type="CDD" id="cd12110">
    <property type="entry name" value="PHP_HisPPase_Hisj_like"/>
    <property type="match status" value="1"/>
</dbReference>
<evidence type="ECO:0000259" key="9">
    <source>
        <dbReference type="Pfam" id="PF02811"/>
    </source>
</evidence>
<dbReference type="InterPro" id="IPR016195">
    <property type="entry name" value="Pol/histidinol_Pase-like"/>
</dbReference>
<comment type="catalytic activity">
    <reaction evidence="7 8">
        <text>L-histidinol phosphate + H2O = L-histidinol + phosphate</text>
        <dbReference type="Rhea" id="RHEA:14465"/>
        <dbReference type="ChEBI" id="CHEBI:15377"/>
        <dbReference type="ChEBI" id="CHEBI:43474"/>
        <dbReference type="ChEBI" id="CHEBI:57699"/>
        <dbReference type="ChEBI" id="CHEBI:57980"/>
        <dbReference type="EC" id="3.1.3.15"/>
    </reaction>
</comment>
<evidence type="ECO:0000256" key="5">
    <source>
        <dbReference type="ARBA" id="ARBA00022801"/>
    </source>
</evidence>
<keyword evidence="11" id="KW-1185">Reference proteome</keyword>
<evidence type="ECO:0000313" key="10">
    <source>
        <dbReference type="EMBL" id="TLD97806.1"/>
    </source>
</evidence>
<dbReference type="InterPro" id="IPR010140">
    <property type="entry name" value="Histidinol_P_phosphatase_HisJ"/>
</dbReference>
<evidence type="ECO:0000256" key="7">
    <source>
        <dbReference type="ARBA" id="ARBA00049158"/>
    </source>
</evidence>
<evidence type="ECO:0000256" key="6">
    <source>
        <dbReference type="ARBA" id="ARBA00023102"/>
    </source>
</evidence>
<dbReference type="InterPro" id="IPR004013">
    <property type="entry name" value="PHP_dom"/>
</dbReference>
<dbReference type="AlphaFoldDB" id="A0A4U8TCV1"/>
<dbReference type="Gene3D" id="3.20.20.140">
    <property type="entry name" value="Metal-dependent hydrolases"/>
    <property type="match status" value="1"/>
</dbReference>
<evidence type="ECO:0000256" key="1">
    <source>
        <dbReference type="ARBA" id="ARBA00004970"/>
    </source>
</evidence>
<name>A0A4U8TCV1_9HELI</name>
<accession>A0A4U8TCV1</accession>
<dbReference type="NCBIfam" id="NF005596">
    <property type="entry name" value="PRK07328.1"/>
    <property type="match status" value="1"/>
</dbReference>
<dbReference type="EMBL" id="JRPR02000001">
    <property type="protein sequence ID" value="TLD97806.1"/>
    <property type="molecule type" value="Genomic_DNA"/>
</dbReference>
<comment type="pathway">
    <text evidence="1 8">Amino-acid biosynthesis; L-histidine biosynthesis; L-histidine from 5-phospho-alpha-D-ribose 1-diphosphate: step 8/9.</text>
</comment>
<dbReference type="Proteomes" id="UP000029733">
    <property type="component" value="Unassembled WGS sequence"/>
</dbReference>
<dbReference type="GO" id="GO:0000105">
    <property type="term" value="P:L-histidine biosynthetic process"/>
    <property type="evidence" value="ECO:0007669"/>
    <property type="project" value="UniProtKB-UniRule"/>
</dbReference>
<feature type="domain" description="PHP" evidence="9">
    <location>
        <begin position="4"/>
        <end position="191"/>
    </location>
</feature>
<keyword evidence="4 8" id="KW-0028">Amino-acid biosynthesis</keyword>
<evidence type="ECO:0000256" key="2">
    <source>
        <dbReference type="ARBA" id="ARBA00009152"/>
    </source>
</evidence>
<comment type="caution">
    <text evidence="10">The sequence shown here is derived from an EMBL/GenBank/DDBJ whole genome shotgun (WGS) entry which is preliminary data.</text>
</comment>
<comment type="similarity">
    <text evidence="2 8">Belongs to the PHP hydrolase family. HisK subfamily.</text>
</comment>
<dbReference type="SUPFAM" id="SSF89550">
    <property type="entry name" value="PHP domain-like"/>
    <property type="match status" value="1"/>
</dbReference>